<accession>A0AAN7W1X6</accession>
<comment type="similarity">
    <text evidence="1">Belongs to the short-chain dehydrogenases/reductases (SDR) family.</text>
</comment>
<name>A0AAN7W1X6_9PEZI</name>
<dbReference type="PANTHER" id="PTHR43669">
    <property type="entry name" value="5-KETO-D-GLUCONATE 5-REDUCTASE"/>
    <property type="match status" value="1"/>
</dbReference>
<dbReference type="AlphaFoldDB" id="A0AAN7W1X6"/>
<dbReference type="GO" id="GO:0016491">
    <property type="term" value="F:oxidoreductase activity"/>
    <property type="evidence" value="ECO:0007669"/>
    <property type="project" value="UniProtKB-KW"/>
</dbReference>
<comment type="caution">
    <text evidence="3">The sequence shown here is derived from an EMBL/GenBank/DDBJ whole genome shotgun (WGS) entry which is preliminary data.</text>
</comment>
<evidence type="ECO:0000256" key="2">
    <source>
        <dbReference type="ARBA" id="ARBA00023002"/>
    </source>
</evidence>
<dbReference type="Gene3D" id="3.40.50.720">
    <property type="entry name" value="NAD(P)-binding Rossmann-like Domain"/>
    <property type="match status" value="1"/>
</dbReference>
<keyword evidence="2" id="KW-0560">Oxidoreductase</keyword>
<dbReference type="PANTHER" id="PTHR43669:SF4">
    <property type="entry name" value="SHORT-CHAIN DEHYDROGENASE"/>
    <property type="match status" value="1"/>
</dbReference>
<dbReference type="Pfam" id="PF00106">
    <property type="entry name" value="adh_short"/>
    <property type="match status" value="1"/>
</dbReference>
<evidence type="ECO:0008006" key="5">
    <source>
        <dbReference type="Google" id="ProtNLM"/>
    </source>
</evidence>
<sequence>MPFLHSITQRLQNLFLSQPTQSTTSLKPTSATTKNSTMSAPVVLILGSGPRIGAAVSKAFAASGYKVAVAARKGTDAKTDEGYLSIKADFSEPKSITAVYNAVKAEFGAAPSIVVYNTGSLTPPPDKDSVLSIPADRFTHDLNLNTVSPFIAAQEAIKGWATLSAGAKVFIYTGNALNKLIMPVPMMLDVGVGKSASAYWLGQADGAYSANGYRFIYADERQPDGQMKGMALDGPAHGTFYTQLAKSTEGIPWNATFVKDQGYVSFE</sequence>
<protein>
    <recommendedName>
        <fullName evidence="5">NAD(P)-binding protein</fullName>
    </recommendedName>
</protein>
<evidence type="ECO:0000313" key="4">
    <source>
        <dbReference type="Proteomes" id="UP001310594"/>
    </source>
</evidence>
<dbReference type="InterPro" id="IPR036291">
    <property type="entry name" value="NAD(P)-bd_dom_sf"/>
</dbReference>
<gene>
    <name evidence="3" type="ORF">LTR97_009072</name>
</gene>
<dbReference type="EMBL" id="JAVRQU010000015">
    <property type="protein sequence ID" value="KAK5694482.1"/>
    <property type="molecule type" value="Genomic_DNA"/>
</dbReference>
<dbReference type="Proteomes" id="UP001310594">
    <property type="component" value="Unassembled WGS sequence"/>
</dbReference>
<dbReference type="SUPFAM" id="SSF51735">
    <property type="entry name" value="NAD(P)-binding Rossmann-fold domains"/>
    <property type="match status" value="1"/>
</dbReference>
<reference evidence="3" key="1">
    <citation type="submission" date="2023-08" db="EMBL/GenBank/DDBJ databases">
        <title>Black Yeasts Isolated from many extreme environments.</title>
        <authorList>
            <person name="Coleine C."/>
            <person name="Stajich J.E."/>
            <person name="Selbmann L."/>
        </authorList>
    </citation>
    <scope>NUCLEOTIDE SEQUENCE</scope>
    <source>
        <strain evidence="3">CCFEE 5810</strain>
    </source>
</reference>
<evidence type="ECO:0000313" key="3">
    <source>
        <dbReference type="EMBL" id="KAK5694482.1"/>
    </source>
</evidence>
<dbReference type="InterPro" id="IPR002347">
    <property type="entry name" value="SDR_fam"/>
</dbReference>
<proteinExistence type="inferred from homology"/>
<organism evidence="3 4">
    <name type="scientific">Elasticomyces elasticus</name>
    <dbReference type="NCBI Taxonomy" id="574655"/>
    <lineage>
        <taxon>Eukaryota</taxon>
        <taxon>Fungi</taxon>
        <taxon>Dikarya</taxon>
        <taxon>Ascomycota</taxon>
        <taxon>Pezizomycotina</taxon>
        <taxon>Dothideomycetes</taxon>
        <taxon>Dothideomycetidae</taxon>
        <taxon>Mycosphaerellales</taxon>
        <taxon>Teratosphaeriaceae</taxon>
        <taxon>Elasticomyces</taxon>
    </lineage>
</organism>
<evidence type="ECO:0000256" key="1">
    <source>
        <dbReference type="ARBA" id="ARBA00006484"/>
    </source>
</evidence>